<dbReference type="Proteomes" id="UP000256337">
    <property type="component" value="Unassembled WGS sequence"/>
</dbReference>
<dbReference type="Proteomes" id="UP000597038">
    <property type="component" value="Unassembled WGS sequence"/>
</dbReference>
<dbReference type="GO" id="GO:0005506">
    <property type="term" value="F:iron ion binding"/>
    <property type="evidence" value="ECO:0007669"/>
    <property type="project" value="UniProtKB-UniRule"/>
</dbReference>
<reference evidence="13 14" key="1">
    <citation type="journal article" date="2018" name="Vet. Microbiol.">
        <title>Characterisation of Staphylococcus felis isolated from cats using whole genome sequencing.</title>
        <authorList>
            <person name="Worthing K."/>
            <person name="Pang S."/>
            <person name="Trott D.J."/>
            <person name="Abraham S."/>
            <person name="Coombs G.W."/>
            <person name="Jordan D."/>
            <person name="McIntyre L."/>
            <person name="Davies M.R."/>
            <person name="Norris J."/>
        </authorList>
    </citation>
    <scope>NUCLEOTIDE SEQUENCE [LARGE SCALE GENOMIC DNA]</scope>
    <source>
        <strain evidence="12 13">F25</strain>
        <strain evidence="11 14">F9</strain>
    </source>
</reference>
<evidence type="ECO:0000313" key="15">
    <source>
        <dbReference type="Proteomes" id="UP000597038"/>
    </source>
</evidence>
<dbReference type="EC" id="1.14.99.48" evidence="8"/>
<dbReference type="InterPro" id="IPR050404">
    <property type="entry name" value="Heme-degrading_MO"/>
</dbReference>
<evidence type="ECO:0000256" key="5">
    <source>
        <dbReference type="ARBA" id="ARBA00023002"/>
    </source>
</evidence>
<reference evidence="10 15" key="2">
    <citation type="submission" date="2020-12" db="EMBL/GenBank/DDBJ databases">
        <title>Genomic analysis of Staphylococcus felis from a cat with skin infection.</title>
        <authorList>
            <person name="Aslantas O."/>
            <person name="Keskin O."/>
            <person name="Buyukaltay K."/>
            <person name="Gullu Yucetepe A."/>
        </authorList>
    </citation>
    <scope>NUCLEOTIDE SEQUENCE [LARGE SCALE GENOMIC DNA]</scope>
    <source>
        <strain evidence="10 15">HARRANVET</strain>
    </source>
</reference>
<evidence type="ECO:0000256" key="7">
    <source>
        <dbReference type="ARBA" id="ARBA00023033"/>
    </source>
</evidence>
<dbReference type="Proteomes" id="UP000256562">
    <property type="component" value="Unassembled WGS sequence"/>
</dbReference>
<dbReference type="InterPro" id="IPR011008">
    <property type="entry name" value="Dimeric_a/b-barrel"/>
</dbReference>
<dbReference type="Pfam" id="PF03992">
    <property type="entry name" value="ABM"/>
    <property type="match status" value="1"/>
</dbReference>
<dbReference type="GeneID" id="48057458"/>
<dbReference type="RefSeq" id="WP_103208529.1">
    <property type="nucleotide sequence ID" value="NZ_CAJUZQ010000012.1"/>
</dbReference>
<comment type="caution">
    <text evidence="8">Lacks conserved residue(s) required for the propagation of feature annotation.</text>
</comment>
<dbReference type="EMBL" id="JAEDAQ010000022">
    <property type="protein sequence ID" value="MBH9581911.1"/>
    <property type="molecule type" value="Genomic_DNA"/>
</dbReference>
<evidence type="ECO:0000256" key="4">
    <source>
        <dbReference type="ARBA" id="ARBA00022723"/>
    </source>
</evidence>
<dbReference type="KEGG" id="sfq:C7J90_04415"/>
<evidence type="ECO:0000259" key="9">
    <source>
        <dbReference type="PROSITE" id="PS51725"/>
    </source>
</evidence>
<keyword evidence="4 8" id="KW-0479">Metal-binding</keyword>
<dbReference type="HAMAP" id="MF_01272">
    <property type="entry name" value="Heme_degrading_monooxygenase"/>
    <property type="match status" value="1"/>
</dbReference>
<keyword evidence="2 8" id="KW-0963">Cytoplasm</keyword>
<dbReference type="EMBL" id="QKXQ01000701">
    <property type="protein sequence ID" value="REH89197.1"/>
    <property type="molecule type" value="Genomic_DNA"/>
</dbReference>
<dbReference type="EMBL" id="QKYD01000014">
    <property type="protein sequence ID" value="REI25266.1"/>
    <property type="molecule type" value="Genomic_DNA"/>
</dbReference>
<dbReference type="Gene3D" id="3.30.70.100">
    <property type="match status" value="1"/>
</dbReference>
<evidence type="ECO:0000256" key="1">
    <source>
        <dbReference type="ARBA" id="ARBA00009267"/>
    </source>
</evidence>
<evidence type="ECO:0000256" key="2">
    <source>
        <dbReference type="ARBA" id="ARBA00022490"/>
    </source>
</evidence>
<dbReference type="GO" id="GO:0004392">
    <property type="term" value="F:heme oxygenase (decyclizing) activity"/>
    <property type="evidence" value="ECO:0007669"/>
    <property type="project" value="UniProtKB-UniRule"/>
</dbReference>
<keyword evidence="3 8" id="KW-0349">Heme</keyword>
<evidence type="ECO:0000256" key="6">
    <source>
        <dbReference type="ARBA" id="ARBA00023004"/>
    </source>
</evidence>
<keyword evidence="7 8" id="KW-0503">Monooxygenase</keyword>
<evidence type="ECO:0000313" key="11">
    <source>
        <dbReference type="EMBL" id="REH89197.1"/>
    </source>
</evidence>
<dbReference type="OrthoDB" id="384737at2"/>
<dbReference type="GO" id="GO:0033212">
    <property type="term" value="P:iron import into cell"/>
    <property type="evidence" value="ECO:0007669"/>
    <property type="project" value="InterPro"/>
</dbReference>
<feature type="binding site" evidence="8">
    <location>
        <position position="6"/>
    </location>
    <ligand>
        <name>Fe cation</name>
        <dbReference type="ChEBI" id="CHEBI:24875"/>
    </ligand>
</feature>
<feature type="domain" description="ABM" evidence="9">
    <location>
        <begin position="2"/>
        <end position="91"/>
    </location>
</feature>
<dbReference type="GO" id="GO:0005737">
    <property type="term" value="C:cytoplasm"/>
    <property type="evidence" value="ECO:0007669"/>
    <property type="project" value="UniProtKB-SubCell"/>
</dbReference>
<dbReference type="InterPro" id="IPR023953">
    <property type="entry name" value="IsdG"/>
</dbReference>
<comment type="catalytic activity">
    <reaction evidence="8">
        <text>heme b + 5 AH2 + 4 O2 + 2 H(+) = beta-staphylobilin + Fe(2+) + formaldehyde + 5 A + 4 H2O</text>
        <dbReference type="Rhea" id="RHEA:37363"/>
        <dbReference type="ChEBI" id="CHEBI:13193"/>
        <dbReference type="ChEBI" id="CHEBI:15377"/>
        <dbReference type="ChEBI" id="CHEBI:15378"/>
        <dbReference type="ChEBI" id="CHEBI:15379"/>
        <dbReference type="ChEBI" id="CHEBI:16842"/>
        <dbReference type="ChEBI" id="CHEBI:17499"/>
        <dbReference type="ChEBI" id="CHEBI:29033"/>
        <dbReference type="ChEBI" id="CHEBI:60344"/>
        <dbReference type="ChEBI" id="CHEBI:74362"/>
        <dbReference type="EC" id="1.14.99.48"/>
    </reaction>
</comment>
<name>A0A2K3ZEK1_9STAP</name>
<evidence type="ECO:0000256" key="3">
    <source>
        <dbReference type="ARBA" id="ARBA00022617"/>
    </source>
</evidence>
<accession>A0A2K3ZEK1</accession>
<keyword evidence="5 8" id="KW-0560">Oxidoreductase</keyword>
<comment type="caution">
    <text evidence="11">The sequence shown here is derived from an EMBL/GenBank/DDBJ whole genome shotgun (WGS) entry which is preliminary data.</text>
</comment>
<comment type="similarity">
    <text evidence="1">Belongs to the TRAP family.</text>
</comment>
<dbReference type="GO" id="GO:0020037">
    <property type="term" value="F:heme binding"/>
    <property type="evidence" value="ECO:0007669"/>
    <property type="project" value="UniProtKB-UniRule"/>
</dbReference>
<dbReference type="SUPFAM" id="SSF54909">
    <property type="entry name" value="Dimeric alpha+beta barrel"/>
    <property type="match status" value="1"/>
</dbReference>
<feature type="binding site" description="axial binding residue" evidence="8">
    <location>
        <position position="76"/>
    </location>
    <ligand>
        <name>heme</name>
        <dbReference type="ChEBI" id="CHEBI:30413"/>
    </ligand>
    <ligandPart>
        <name>Fe</name>
        <dbReference type="ChEBI" id="CHEBI:18248"/>
    </ligandPart>
</feature>
<feature type="site" description="Transition state stabilizer" evidence="8">
    <location>
        <position position="66"/>
    </location>
</feature>
<comment type="function">
    <text evidence="8">Allows bacterial pathogens to use the host heme as an iron source. Catalyzes the oxidative degradation of the heme macrocyclic porphyrin ring to the oxo-bilirubin chromophore staphylobilin (a mixture of the linear tetrapyrroles 5-oxo-delta-bilirubin and 15-oxo-beta-bilirubin) in the presence of a suitable electron donor such as ascorbate or NADPH--cytochrome P450 reductase, with subsequent release of free iron.</text>
</comment>
<protein>
    <recommendedName>
        <fullName evidence="8">Heme oxygenase (staphylobilin-producing)</fullName>
        <ecNumber evidence="8">1.14.99.48</ecNumber>
    </recommendedName>
    <alternativeName>
        <fullName evidence="8">Heme-degrading monooxygenase</fullName>
    </alternativeName>
    <alternativeName>
        <fullName evidence="8">Iron-regulated surface determinant</fullName>
    </alternativeName>
    <alternativeName>
        <fullName evidence="8">Iron-responsive surface determinant</fullName>
    </alternativeName>
</protein>
<keyword evidence="15" id="KW-1185">Reference proteome</keyword>
<keyword evidence="6 8" id="KW-0408">Iron</keyword>
<evidence type="ECO:0000256" key="8">
    <source>
        <dbReference type="HAMAP-Rule" id="MF_01272"/>
    </source>
</evidence>
<dbReference type="InterPro" id="IPR007138">
    <property type="entry name" value="ABM_dom"/>
</dbReference>
<comment type="subcellular location">
    <subcellularLocation>
        <location evidence="8">Cytoplasm</location>
    </subcellularLocation>
</comment>
<gene>
    <name evidence="12" type="ORF">DOS76_00505</name>
    <name evidence="11" type="ORF">DOS83_13615</name>
    <name evidence="10" type="ORF">I9026_11060</name>
</gene>
<dbReference type="PANTHER" id="PTHR34474:SF4">
    <property type="entry name" value="HEME OXYGENASE (STAPHYLOBILIN-PRODUCING) 1"/>
    <property type="match status" value="1"/>
</dbReference>
<evidence type="ECO:0000313" key="12">
    <source>
        <dbReference type="EMBL" id="REI25266.1"/>
    </source>
</evidence>
<evidence type="ECO:0000313" key="13">
    <source>
        <dbReference type="Proteomes" id="UP000256337"/>
    </source>
</evidence>
<comment type="similarity">
    <text evidence="8">Belongs to the antibiotic biosynthesis monooxygenase family. Heme-degrading monooxygenase IsdG subfamily.</text>
</comment>
<evidence type="ECO:0000313" key="14">
    <source>
        <dbReference type="Proteomes" id="UP000256562"/>
    </source>
</evidence>
<comment type="subunit">
    <text evidence="8">Homodimer.</text>
</comment>
<dbReference type="PROSITE" id="PS51725">
    <property type="entry name" value="ABM"/>
    <property type="match status" value="1"/>
</dbReference>
<evidence type="ECO:0000313" key="10">
    <source>
        <dbReference type="EMBL" id="MBH9581911.1"/>
    </source>
</evidence>
<comment type="catalytic activity">
    <reaction evidence="8">
        <text>heme b + 5 AH2 + 4 O2 + 2 H(+) = delta-staphylobilin + Fe(2+) + formaldehyde + 5 A + 4 H2O</text>
        <dbReference type="Rhea" id="RHEA:37039"/>
        <dbReference type="ChEBI" id="CHEBI:13193"/>
        <dbReference type="ChEBI" id="CHEBI:15377"/>
        <dbReference type="ChEBI" id="CHEBI:15378"/>
        <dbReference type="ChEBI" id="CHEBI:15379"/>
        <dbReference type="ChEBI" id="CHEBI:16842"/>
        <dbReference type="ChEBI" id="CHEBI:17499"/>
        <dbReference type="ChEBI" id="CHEBI:29033"/>
        <dbReference type="ChEBI" id="CHEBI:60344"/>
        <dbReference type="ChEBI" id="CHEBI:74361"/>
        <dbReference type="EC" id="1.14.99.48"/>
    </reaction>
</comment>
<dbReference type="AlphaFoldDB" id="A0A2K3ZEK1"/>
<dbReference type="PANTHER" id="PTHR34474">
    <property type="entry name" value="SIGNAL TRANSDUCTION PROTEIN TRAP"/>
    <property type="match status" value="1"/>
</dbReference>
<proteinExistence type="inferred from homology"/>
<sequence>MFMAENKLTLTKGAAEETMQRFDKRQGIETVDGFLDMYVTKTENLKEYDEVKILTIWRSEDDFKTWLQSDVFKEAHQNVRQHNEDQKSPILDNKISKYTIGYHYGKAHA</sequence>
<organism evidence="11 14">
    <name type="scientific">Staphylococcus felis</name>
    <dbReference type="NCBI Taxonomy" id="46127"/>
    <lineage>
        <taxon>Bacteria</taxon>
        <taxon>Bacillati</taxon>
        <taxon>Bacillota</taxon>
        <taxon>Bacilli</taxon>
        <taxon>Bacillales</taxon>
        <taxon>Staphylococcaceae</taxon>
        <taxon>Staphylococcus</taxon>
    </lineage>
</organism>
<dbReference type="GO" id="GO:0042167">
    <property type="term" value="P:heme catabolic process"/>
    <property type="evidence" value="ECO:0007669"/>
    <property type="project" value="UniProtKB-UniRule"/>
</dbReference>